<dbReference type="InterPro" id="IPR027417">
    <property type="entry name" value="P-loop_NTPase"/>
</dbReference>
<evidence type="ECO:0000256" key="1">
    <source>
        <dbReference type="ARBA" id="ARBA00022614"/>
    </source>
</evidence>
<name>A0ABD3KSJ6_EUCGL</name>
<dbReference type="InterPro" id="IPR042197">
    <property type="entry name" value="Apaf_helical"/>
</dbReference>
<keyword evidence="6" id="KW-1185">Reference proteome</keyword>
<accession>A0ABD3KSJ6</accession>
<dbReference type="Proteomes" id="UP001634007">
    <property type="component" value="Unassembled WGS sequence"/>
</dbReference>
<evidence type="ECO:0000256" key="3">
    <source>
        <dbReference type="ARBA" id="ARBA00022821"/>
    </source>
</evidence>
<dbReference type="Pfam" id="PF23282">
    <property type="entry name" value="WHD_ROQ1"/>
    <property type="match status" value="1"/>
</dbReference>
<organism evidence="5 6">
    <name type="scientific">Eucalyptus globulus</name>
    <name type="common">Tasmanian blue gum</name>
    <dbReference type="NCBI Taxonomy" id="34317"/>
    <lineage>
        <taxon>Eukaryota</taxon>
        <taxon>Viridiplantae</taxon>
        <taxon>Streptophyta</taxon>
        <taxon>Embryophyta</taxon>
        <taxon>Tracheophyta</taxon>
        <taxon>Spermatophyta</taxon>
        <taxon>Magnoliopsida</taxon>
        <taxon>eudicotyledons</taxon>
        <taxon>Gunneridae</taxon>
        <taxon>Pentapetalae</taxon>
        <taxon>rosids</taxon>
        <taxon>malvids</taxon>
        <taxon>Myrtales</taxon>
        <taxon>Myrtaceae</taxon>
        <taxon>Myrtoideae</taxon>
        <taxon>Eucalypteae</taxon>
        <taxon>Eucalyptus</taxon>
    </lineage>
</organism>
<keyword evidence="3" id="KW-0611">Plant defense</keyword>
<dbReference type="Gene3D" id="3.40.50.10140">
    <property type="entry name" value="Toll/interleukin-1 receptor homology (TIR) domain"/>
    <property type="match status" value="1"/>
</dbReference>
<evidence type="ECO:0000313" key="6">
    <source>
        <dbReference type="Proteomes" id="UP001634007"/>
    </source>
</evidence>
<protein>
    <recommendedName>
        <fullName evidence="4">TIR domain-containing protein</fullName>
    </recommendedName>
</protein>
<dbReference type="GO" id="GO:0006952">
    <property type="term" value="P:defense response"/>
    <property type="evidence" value="ECO:0007669"/>
    <property type="project" value="UniProtKB-KW"/>
</dbReference>
<dbReference type="InterPro" id="IPR032675">
    <property type="entry name" value="LRR_dom_sf"/>
</dbReference>
<dbReference type="SUPFAM" id="SSF46785">
    <property type="entry name" value="Winged helix' DNA-binding domain"/>
    <property type="match status" value="1"/>
</dbReference>
<dbReference type="Gene3D" id="3.40.50.300">
    <property type="entry name" value="P-loop containing nucleotide triphosphate hydrolases"/>
    <property type="match status" value="1"/>
</dbReference>
<sequence>MASSDAATSLESEYQVFLSFRGPDTRTGFTDVLFHNLIDAGICVFRDDEELHVGERIKTSLQQAIDNSRIYIPIFSRTYASSQWCLHELSQIVANTLNSHGNKEILPIFFDVKPDDVKLKTPLYRDAILCLEREKKLSNEEVNAWREALMEVDAIKGWEVKKYKGHGKLIKLVVEEVVQKLKTKHRLVTEFLIGIDDRVAAVSELLDVNSNDVRLIKIYGMGGIGKTTLAKVVFNQFSSQFGKYCCFLEDVRKKSSRIDGLVELQKKLLFEIGIHAGTKSIDEIDYGMKRTREALYNKKVLIVLDDIDNSEQVEKLVGKSALRSGSRILITTRNKHVLLINRIEYRILDYEMEVMSTDHALELFSRHAFNRGSPSANYNDISREIIYAIGRLPLALEVIGSLLYNKTQERWKKTLKDLRKAPHCDIFRKLKISYDALSFEQKQIFLDIACFFIGEDMTKAIYMWEDSKFSAVTGVDILINMSLVKIGKNNKFWMHDQLRDLGREIVRQENPINPGKRTRLWNYEEILDAITTKEMKMTVQALHLDLCKSYLKDIIECKEIARFEHLRYLKLNWGSFIGNLANCLTELRWIVWSNPPPTFKPTNMHLKNVVILEFLEIDFIDDSELQNIVRAARRLKFFSLERCESITRTPDFSGCLKLERLTFEQCYNLRKIDGSIGKLKCLTDLKICNCNCLEDLPDEIGDLVNLKHFIVRWCNVKKLPNSIWKLKSLCKVLFVNTYPNLDSANSWELPHAIGMLQNLEVLMLEGPYLKGQLPSQIGSLRFLRALYLSGSCVSEVPKTISMLPRLQILDLMRCDEIQELPLLPTSLTHLQVSFRSLKVLPNLSNLTNLVNLELYNWGRGGDKLYASELWWIGRLSKLVKLSLQLHNVRAPAALVSLPLLKELHLYGLELQNFPQLPWSLQKLGLDNFNSIGSLSLILRNLSCLLLYKSPIQEFQLDGLQLPNMMDFKVTCCVSLERFRLSSMRTLKELRMSDCKKLLEIQFSELESLEELDIQYCESFQRLVYMGEAGHDCNEFANESISCGRKLILLSRAFNKLESFTLVGCHKVVEIQVVGKSESWKYFILSTSPSVQILGGLSNLQNLKLLCIDHNKGLRVVEGLDDLEFLEELKVFFCRSLERLIDVSSTKLPNHCHIHIHDCGKDFRGFLESYKRHRVLHLRPRL</sequence>
<dbReference type="Pfam" id="PF00931">
    <property type="entry name" value="NB-ARC"/>
    <property type="match status" value="1"/>
</dbReference>
<dbReference type="Pfam" id="PF01582">
    <property type="entry name" value="TIR"/>
    <property type="match status" value="1"/>
</dbReference>
<dbReference type="InterPro" id="IPR002182">
    <property type="entry name" value="NB-ARC"/>
</dbReference>
<dbReference type="Gene3D" id="3.40.1170.20">
    <property type="entry name" value="tRNA intron endonuclease, N-terminal domain"/>
    <property type="match status" value="1"/>
</dbReference>
<dbReference type="PANTHER" id="PTHR11017">
    <property type="entry name" value="LEUCINE-RICH REPEAT-CONTAINING PROTEIN"/>
    <property type="match status" value="1"/>
</dbReference>
<evidence type="ECO:0000259" key="4">
    <source>
        <dbReference type="PROSITE" id="PS50104"/>
    </source>
</evidence>
<dbReference type="SUPFAM" id="SSF52540">
    <property type="entry name" value="P-loop containing nucleoside triphosphate hydrolases"/>
    <property type="match status" value="1"/>
</dbReference>
<dbReference type="SUPFAM" id="SSF52200">
    <property type="entry name" value="Toll/Interleukin receptor TIR domain"/>
    <property type="match status" value="1"/>
</dbReference>
<dbReference type="PRINTS" id="PR00364">
    <property type="entry name" value="DISEASERSIST"/>
</dbReference>
<dbReference type="EMBL" id="JBJKBG010000004">
    <property type="protein sequence ID" value="KAL3742322.1"/>
    <property type="molecule type" value="Genomic_DNA"/>
</dbReference>
<dbReference type="InterPro" id="IPR036390">
    <property type="entry name" value="WH_DNA-bd_sf"/>
</dbReference>
<dbReference type="SMART" id="SM00255">
    <property type="entry name" value="TIR"/>
    <property type="match status" value="1"/>
</dbReference>
<dbReference type="InterPro" id="IPR035897">
    <property type="entry name" value="Toll_tir_struct_dom_sf"/>
</dbReference>
<feature type="domain" description="TIR" evidence="4">
    <location>
        <begin position="12"/>
        <end position="149"/>
    </location>
</feature>
<dbReference type="AlphaFoldDB" id="A0ABD3KSJ6"/>
<evidence type="ECO:0000256" key="2">
    <source>
        <dbReference type="ARBA" id="ARBA00022737"/>
    </source>
</evidence>
<dbReference type="InterPro" id="IPR058192">
    <property type="entry name" value="WHD_ROQ1-like"/>
</dbReference>
<dbReference type="PANTHER" id="PTHR11017:SF570">
    <property type="entry name" value="DISEASE RESISTANCE PROTEIN (TIR-NBS CLASS)-RELATED"/>
    <property type="match status" value="1"/>
</dbReference>
<dbReference type="SUPFAM" id="SSF52047">
    <property type="entry name" value="RNI-like"/>
    <property type="match status" value="2"/>
</dbReference>
<dbReference type="InterPro" id="IPR044974">
    <property type="entry name" value="Disease_R_plants"/>
</dbReference>
<reference evidence="5 6" key="1">
    <citation type="submission" date="2024-11" db="EMBL/GenBank/DDBJ databases">
        <title>Chromosome-level genome assembly of Eucalyptus globulus Labill. provides insights into its genome evolution.</title>
        <authorList>
            <person name="Li X."/>
        </authorList>
    </citation>
    <scope>NUCLEOTIDE SEQUENCE [LARGE SCALE GENOMIC DNA]</scope>
    <source>
        <strain evidence="5">CL2024</strain>
        <tissue evidence="5">Fresh tender leaves</tissue>
    </source>
</reference>
<evidence type="ECO:0000313" key="5">
    <source>
        <dbReference type="EMBL" id="KAL3742322.1"/>
    </source>
</evidence>
<dbReference type="PROSITE" id="PS50104">
    <property type="entry name" value="TIR"/>
    <property type="match status" value="1"/>
</dbReference>
<proteinExistence type="predicted"/>
<dbReference type="InterPro" id="IPR000157">
    <property type="entry name" value="TIR_dom"/>
</dbReference>
<gene>
    <name evidence="5" type="ORF">ACJRO7_017752</name>
</gene>
<dbReference type="Gene3D" id="1.10.8.430">
    <property type="entry name" value="Helical domain of apoptotic protease-activating factors"/>
    <property type="match status" value="1"/>
</dbReference>
<keyword evidence="1" id="KW-0433">Leucine-rich repeat</keyword>
<comment type="caution">
    <text evidence="5">The sequence shown here is derived from an EMBL/GenBank/DDBJ whole genome shotgun (WGS) entry which is preliminary data.</text>
</comment>
<keyword evidence="2" id="KW-0677">Repeat</keyword>
<dbReference type="Gene3D" id="3.80.10.10">
    <property type="entry name" value="Ribonuclease Inhibitor"/>
    <property type="match status" value="3"/>
</dbReference>